<reference evidence="1" key="2">
    <citation type="submission" date="2022-01" db="EMBL/GenBank/DDBJ databases">
        <authorList>
            <person name="Yamashiro T."/>
            <person name="Shiraishi A."/>
            <person name="Satake H."/>
            <person name="Nakayama K."/>
        </authorList>
    </citation>
    <scope>NUCLEOTIDE SEQUENCE</scope>
</reference>
<evidence type="ECO:0000313" key="2">
    <source>
        <dbReference type="Proteomes" id="UP001151760"/>
    </source>
</evidence>
<gene>
    <name evidence="1" type="ORF">Tco_0909240</name>
</gene>
<protein>
    <submittedName>
        <fullName evidence="1">Uncharacterized protein</fullName>
    </submittedName>
</protein>
<organism evidence="1 2">
    <name type="scientific">Tanacetum coccineum</name>
    <dbReference type="NCBI Taxonomy" id="301880"/>
    <lineage>
        <taxon>Eukaryota</taxon>
        <taxon>Viridiplantae</taxon>
        <taxon>Streptophyta</taxon>
        <taxon>Embryophyta</taxon>
        <taxon>Tracheophyta</taxon>
        <taxon>Spermatophyta</taxon>
        <taxon>Magnoliopsida</taxon>
        <taxon>eudicotyledons</taxon>
        <taxon>Gunneridae</taxon>
        <taxon>Pentapetalae</taxon>
        <taxon>asterids</taxon>
        <taxon>campanulids</taxon>
        <taxon>Asterales</taxon>
        <taxon>Asteraceae</taxon>
        <taxon>Asteroideae</taxon>
        <taxon>Anthemideae</taxon>
        <taxon>Anthemidinae</taxon>
        <taxon>Tanacetum</taxon>
    </lineage>
</organism>
<name>A0ABQ5CPE8_9ASTR</name>
<keyword evidence="2" id="KW-1185">Reference proteome</keyword>
<sequence>MQEWFGYEAPLRPTPLPEKYTTSITQTKAARYEIEGIEDNGYMVLYTLCKSYQSGINVYSTKKILGVKSVSIKKLHGYGHLEDILVKRVDRQFYKFKEGDFVDLHLNDIEDILLLAVQHKLIHLTDSDIVDFIVALRVIYEDLTKQKRVMQADELYKFSDEMLKKVQDELHHRIRDFRLEYNKEMPRRKWMAIGRKRSELMVELIDKQMRERRIIQNLERLVGARELEMDYKLMTLYPVGWSFVGYKAMVNLVKTIAFGLYPTYCPDQ</sequence>
<proteinExistence type="predicted"/>
<accession>A0ABQ5CPE8</accession>
<comment type="caution">
    <text evidence="1">The sequence shown here is derived from an EMBL/GenBank/DDBJ whole genome shotgun (WGS) entry which is preliminary data.</text>
</comment>
<reference evidence="1" key="1">
    <citation type="journal article" date="2022" name="Int. J. Mol. Sci.">
        <title>Draft Genome of Tanacetum Coccineum: Genomic Comparison of Closely Related Tanacetum-Family Plants.</title>
        <authorList>
            <person name="Yamashiro T."/>
            <person name="Shiraishi A."/>
            <person name="Nakayama K."/>
            <person name="Satake H."/>
        </authorList>
    </citation>
    <scope>NUCLEOTIDE SEQUENCE</scope>
</reference>
<dbReference type="Proteomes" id="UP001151760">
    <property type="component" value="Unassembled WGS sequence"/>
</dbReference>
<dbReference type="EMBL" id="BQNB010014503">
    <property type="protein sequence ID" value="GJT28965.1"/>
    <property type="molecule type" value="Genomic_DNA"/>
</dbReference>
<evidence type="ECO:0000313" key="1">
    <source>
        <dbReference type="EMBL" id="GJT28965.1"/>
    </source>
</evidence>